<protein>
    <submittedName>
        <fullName evidence="2">Uncharacterized protein</fullName>
    </submittedName>
</protein>
<keyword evidence="1" id="KW-1133">Transmembrane helix</keyword>
<feature type="transmembrane region" description="Helical" evidence="1">
    <location>
        <begin position="46"/>
        <end position="70"/>
    </location>
</feature>
<keyword evidence="1" id="KW-0472">Membrane</keyword>
<evidence type="ECO:0000256" key="1">
    <source>
        <dbReference type="SAM" id="Phobius"/>
    </source>
</evidence>
<reference evidence="2" key="2">
    <citation type="journal article" date="2015" name="ISME J.">
        <title>A new class of marine Euryarchaeota group II from the Mediterranean deep chlorophyll maximum.</title>
        <authorList>
            <person name="Martin-Cuadrado A.B."/>
            <person name="Garcia-Heredia I."/>
            <person name="Molto A.G."/>
            <person name="Lopez-Ubeda R."/>
            <person name="Kimes N."/>
            <person name="Lopez-Garcia P."/>
            <person name="Moreira D."/>
            <person name="Rodriguez-Valera F."/>
        </authorList>
    </citation>
    <scope>NUCLEOTIDE SEQUENCE</scope>
</reference>
<dbReference type="AlphaFoldDB" id="A0A1B1TFA9"/>
<reference evidence="2" key="1">
    <citation type="submission" date="2014-11" db="EMBL/GenBank/DDBJ databases">
        <authorList>
            <person name="Zhu J."/>
            <person name="Qi W."/>
            <person name="Song R."/>
        </authorList>
    </citation>
    <scope>NUCLEOTIDE SEQUENCE</scope>
</reference>
<organism evidence="2">
    <name type="scientific">uncultured Poseidoniia archaeon</name>
    <dbReference type="NCBI Taxonomy" id="1697135"/>
    <lineage>
        <taxon>Archaea</taxon>
        <taxon>Methanobacteriati</taxon>
        <taxon>Thermoplasmatota</taxon>
        <taxon>Candidatus Poseidoniia</taxon>
        <taxon>environmental samples</taxon>
    </lineage>
</organism>
<feature type="transmembrane region" description="Helical" evidence="1">
    <location>
        <begin position="90"/>
        <end position="108"/>
    </location>
</feature>
<accession>A0A1B1TFA9</accession>
<evidence type="ECO:0000313" key="2">
    <source>
        <dbReference type="EMBL" id="ANV80954.1"/>
    </source>
</evidence>
<sequence>MFGGVITTLSLFGLIIGLTLYQKKKTESEGQDFDKDNILGEYGIETLLISIFLLWIVPWGIIIILPVVLLISLISPAGRHTWKQFSRTRIYVVLSLCMILFAGGFIPASEPISPSEWGEPLLKENPNAPIFPSGNQYTWVMLPSDGGLNVEVVQSMKLRVPHQFSQFGSGSSSLDLADIFNMEQSRLKQAVELLDEQIVLSLDSEEMKLVEIIAADKHTYVDSGSGDEYNLVVRLYELRSLTLSSDVDGFKVGEVLCAASGTWGGEIDMLVVVRPISHTGIQQDRFAESLVSQWISSK</sequence>
<dbReference type="EMBL" id="KP211913">
    <property type="protein sequence ID" value="ANV80954.1"/>
    <property type="molecule type" value="Genomic_DNA"/>
</dbReference>
<keyword evidence="1" id="KW-0812">Transmembrane</keyword>
<name>A0A1B1TFA9_9ARCH</name>
<proteinExistence type="predicted"/>